<feature type="compositionally biased region" description="Basic and acidic residues" evidence="1">
    <location>
        <begin position="111"/>
        <end position="120"/>
    </location>
</feature>
<dbReference type="OrthoDB" id="4503053at2759"/>
<dbReference type="RefSeq" id="XP_022394237.1">
    <property type="nucleotide sequence ID" value="XM_022528094.1"/>
</dbReference>
<feature type="compositionally biased region" description="Pro residues" evidence="1">
    <location>
        <begin position="44"/>
        <end position="56"/>
    </location>
</feature>
<keyword evidence="4" id="KW-1185">Reference proteome</keyword>
<feature type="signal peptide" evidence="2">
    <location>
        <begin position="1"/>
        <end position="18"/>
    </location>
</feature>
<dbReference type="Proteomes" id="UP000179179">
    <property type="component" value="Unassembled WGS sequence"/>
</dbReference>
<evidence type="ECO:0000256" key="2">
    <source>
        <dbReference type="SAM" id="SignalP"/>
    </source>
</evidence>
<comment type="caution">
    <text evidence="3">The sequence shown here is derived from an EMBL/GenBank/DDBJ whole genome shotgun (WGS) entry which is preliminary data.</text>
</comment>
<evidence type="ECO:0000256" key="1">
    <source>
        <dbReference type="SAM" id="MobiDB-lite"/>
    </source>
</evidence>
<dbReference type="EMBL" id="LYCR01000003">
    <property type="protein sequence ID" value="OGM50520.1"/>
    <property type="molecule type" value="Genomic_DNA"/>
</dbReference>
<gene>
    <name evidence="3" type="ORF">ABOM_000964</name>
</gene>
<dbReference type="AlphaFoldDB" id="A0A1F8AFJ9"/>
<organism evidence="3 4">
    <name type="scientific">Aspergillus bombycis</name>
    <dbReference type="NCBI Taxonomy" id="109264"/>
    <lineage>
        <taxon>Eukaryota</taxon>
        <taxon>Fungi</taxon>
        <taxon>Dikarya</taxon>
        <taxon>Ascomycota</taxon>
        <taxon>Pezizomycotina</taxon>
        <taxon>Eurotiomycetes</taxon>
        <taxon>Eurotiomycetidae</taxon>
        <taxon>Eurotiales</taxon>
        <taxon>Aspergillaceae</taxon>
        <taxon>Aspergillus</taxon>
    </lineage>
</organism>
<accession>A0A1F8AFJ9</accession>
<proteinExistence type="predicted"/>
<dbReference type="GeneID" id="34444354"/>
<feature type="chain" id="PRO_5009534823" evidence="2">
    <location>
        <begin position="19"/>
        <end position="120"/>
    </location>
</feature>
<name>A0A1F8AFJ9_9EURO</name>
<protein>
    <submittedName>
        <fullName evidence="3">Uncharacterized protein</fullName>
    </submittedName>
</protein>
<feature type="region of interest" description="Disordered" evidence="1">
    <location>
        <begin position="20"/>
        <end position="120"/>
    </location>
</feature>
<sequence>MRVQSIALFLGLCTAVLAVPHKPQNERRMWKNWQEPSITTVTPTPTPTPRPTPTTPPGDDDDSGEFPFPWPTEWPPIFDNFPDIGDNDDSSSGDMPDGKDRSTSGTPDAGGNERLRKGSK</sequence>
<reference evidence="3 4" key="1">
    <citation type="journal article" date="2016" name="Genome Biol. Evol.">
        <title>Draft genome sequence of an aflatoxigenic Aspergillus species, A. bombycis.</title>
        <authorList>
            <person name="Moore G.G."/>
            <person name="Mack B.M."/>
            <person name="Beltz S.B."/>
            <person name="Gilbert M.K."/>
        </authorList>
    </citation>
    <scope>NUCLEOTIDE SEQUENCE [LARGE SCALE GENOMIC DNA]</scope>
    <source>
        <strain evidence="4">NRRL 26010</strain>
    </source>
</reference>
<keyword evidence="2" id="KW-0732">Signal</keyword>
<evidence type="ECO:0000313" key="4">
    <source>
        <dbReference type="Proteomes" id="UP000179179"/>
    </source>
</evidence>
<evidence type="ECO:0000313" key="3">
    <source>
        <dbReference type="EMBL" id="OGM50520.1"/>
    </source>
</evidence>